<dbReference type="InterPro" id="IPR017972">
    <property type="entry name" value="Cyt_P450_CS"/>
</dbReference>
<evidence type="ECO:0000256" key="1">
    <source>
        <dbReference type="ARBA" id="ARBA00001971"/>
    </source>
</evidence>
<keyword evidence="12 15" id="KW-0503">Monooxygenase</keyword>
<reference evidence="16" key="1">
    <citation type="submission" date="2022-08" db="UniProtKB">
        <authorList>
            <consortium name="EnsemblMetazoa"/>
        </authorList>
    </citation>
    <scope>IDENTIFICATION</scope>
    <source>
        <strain evidence="16">Israel</strain>
    </source>
</reference>
<comment type="cofactor">
    <cofactor evidence="1 14">
        <name>heme</name>
        <dbReference type="ChEBI" id="CHEBI:30413"/>
    </cofactor>
</comment>
<evidence type="ECO:0000256" key="12">
    <source>
        <dbReference type="ARBA" id="ARBA00023033"/>
    </source>
</evidence>
<keyword evidence="10 15" id="KW-0560">Oxidoreductase</keyword>
<evidence type="ECO:0000256" key="6">
    <source>
        <dbReference type="ARBA" id="ARBA00022617"/>
    </source>
</evidence>
<organism evidence="16 17">
    <name type="scientific">Phlebotomus papatasi</name>
    <name type="common">Sandfly</name>
    <dbReference type="NCBI Taxonomy" id="29031"/>
    <lineage>
        <taxon>Eukaryota</taxon>
        <taxon>Metazoa</taxon>
        <taxon>Ecdysozoa</taxon>
        <taxon>Arthropoda</taxon>
        <taxon>Hexapoda</taxon>
        <taxon>Insecta</taxon>
        <taxon>Pterygota</taxon>
        <taxon>Neoptera</taxon>
        <taxon>Endopterygota</taxon>
        <taxon>Diptera</taxon>
        <taxon>Nematocera</taxon>
        <taxon>Psychodoidea</taxon>
        <taxon>Psychodidae</taxon>
        <taxon>Phlebotomus</taxon>
        <taxon>Phlebotomus</taxon>
    </lineage>
</organism>
<dbReference type="EnsemblMetazoa" id="PPAI007056-RA">
    <property type="protein sequence ID" value="PPAI007056-PA"/>
    <property type="gene ID" value="PPAI007056"/>
</dbReference>
<evidence type="ECO:0000256" key="9">
    <source>
        <dbReference type="ARBA" id="ARBA00022848"/>
    </source>
</evidence>
<proteinExistence type="inferred from homology"/>
<evidence type="ECO:0000256" key="5">
    <source>
        <dbReference type="ARBA" id="ARBA00010617"/>
    </source>
</evidence>
<dbReference type="InterPro" id="IPR002403">
    <property type="entry name" value="Cyt_P450_E_grp-IV"/>
</dbReference>
<keyword evidence="8" id="KW-0256">Endoplasmic reticulum</keyword>
<comment type="subcellular location">
    <subcellularLocation>
        <location evidence="4">Endoplasmic reticulum membrane</location>
        <topology evidence="4">Peripheral membrane protein</topology>
    </subcellularLocation>
    <subcellularLocation>
        <location evidence="3">Microsome membrane</location>
        <topology evidence="3">Peripheral membrane protein</topology>
    </subcellularLocation>
</comment>
<dbReference type="PANTHER" id="PTHR24292:SF54">
    <property type="entry name" value="CYP9F3-RELATED"/>
    <property type="match status" value="1"/>
</dbReference>
<dbReference type="Proteomes" id="UP000092462">
    <property type="component" value="Unassembled WGS sequence"/>
</dbReference>
<dbReference type="Pfam" id="PF00067">
    <property type="entry name" value="p450"/>
    <property type="match status" value="1"/>
</dbReference>
<dbReference type="InterPro" id="IPR050476">
    <property type="entry name" value="Insect_CytP450_Detox"/>
</dbReference>
<dbReference type="SUPFAM" id="SSF48264">
    <property type="entry name" value="Cytochrome P450"/>
    <property type="match status" value="1"/>
</dbReference>
<comment type="function">
    <text evidence="2">May be involved in the metabolism of insect hormones and in the breakdown of synthetic insecticides.</text>
</comment>
<dbReference type="GO" id="GO:0020037">
    <property type="term" value="F:heme binding"/>
    <property type="evidence" value="ECO:0007669"/>
    <property type="project" value="InterPro"/>
</dbReference>
<keyword evidence="11 14" id="KW-0408">Iron</keyword>
<evidence type="ECO:0000256" key="14">
    <source>
        <dbReference type="PIRSR" id="PIRSR602403-1"/>
    </source>
</evidence>
<dbReference type="InterPro" id="IPR001128">
    <property type="entry name" value="Cyt_P450"/>
</dbReference>
<evidence type="ECO:0000256" key="15">
    <source>
        <dbReference type="RuleBase" id="RU000461"/>
    </source>
</evidence>
<dbReference type="PANTHER" id="PTHR24292">
    <property type="entry name" value="CYTOCHROME P450"/>
    <property type="match status" value="1"/>
</dbReference>
<sequence>MGILMDPDIYPNPHLFDPERFSPENINNRHPMAYLPFGEGPRNCIGKRFALIQVTVGLAYILNHFKFTMNSKTKLPLEIDPTDIPIRVKGGAWFN</sequence>
<name>A0A1B0DG95_PHLPP</name>
<feature type="binding site" description="axial binding residue" evidence="14">
    <location>
        <position position="44"/>
    </location>
    <ligand>
        <name>heme</name>
        <dbReference type="ChEBI" id="CHEBI:30413"/>
    </ligand>
    <ligandPart>
        <name>Fe</name>
        <dbReference type="ChEBI" id="CHEBI:18248"/>
    </ligandPart>
</feature>
<dbReference type="VEuPathDB" id="VectorBase:PPAI007056"/>
<dbReference type="GO" id="GO:0005789">
    <property type="term" value="C:endoplasmic reticulum membrane"/>
    <property type="evidence" value="ECO:0007669"/>
    <property type="project" value="UniProtKB-SubCell"/>
</dbReference>
<keyword evidence="17" id="KW-1185">Reference proteome</keyword>
<keyword evidence="7 14" id="KW-0479">Metal-binding</keyword>
<dbReference type="GO" id="GO:0004497">
    <property type="term" value="F:monooxygenase activity"/>
    <property type="evidence" value="ECO:0007669"/>
    <property type="project" value="UniProtKB-KW"/>
</dbReference>
<keyword evidence="9" id="KW-0492">Microsome</keyword>
<dbReference type="EMBL" id="AJVK01059421">
    <property type="status" value="NOT_ANNOTATED_CDS"/>
    <property type="molecule type" value="Genomic_DNA"/>
</dbReference>
<evidence type="ECO:0000256" key="13">
    <source>
        <dbReference type="ARBA" id="ARBA00023136"/>
    </source>
</evidence>
<comment type="similarity">
    <text evidence="5 15">Belongs to the cytochrome P450 family.</text>
</comment>
<dbReference type="Gene3D" id="1.10.630.10">
    <property type="entry name" value="Cytochrome P450"/>
    <property type="match status" value="1"/>
</dbReference>
<dbReference type="InterPro" id="IPR036396">
    <property type="entry name" value="Cyt_P450_sf"/>
</dbReference>
<evidence type="ECO:0000256" key="10">
    <source>
        <dbReference type="ARBA" id="ARBA00023002"/>
    </source>
</evidence>
<dbReference type="GO" id="GO:0016705">
    <property type="term" value="F:oxidoreductase activity, acting on paired donors, with incorporation or reduction of molecular oxygen"/>
    <property type="evidence" value="ECO:0007669"/>
    <property type="project" value="InterPro"/>
</dbReference>
<evidence type="ECO:0000256" key="3">
    <source>
        <dbReference type="ARBA" id="ARBA00004174"/>
    </source>
</evidence>
<evidence type="ECO:0000256" key="8">
    <source>
        <dbReference type="ARBA" id="ARBA00022824"/>
    </source>
</evidence>
<evidence type="ECO:0000313" key="16">
    <source>
        <dbReference type="EnsemblMetazoa" id="PPAI007056-PA"/>
    </source>
</evidence>
<evidence type="ECO:0000256" key="11">
    <source>
        <dbReference type="ARBA" id="ARBA00023004"/>
    </source>
</evidence>
<keyword evidence="6 14" id="KW-0349">Heme</keyword>
<dbReference type="AlphaFoldDB" id="A0A1B0DG95"/>
<evidence type="ECO:0000313" key="17">
    <source>
        <dbReference type="Proteomes" id="UP000092462"/>
    </source>
</evidence>
<evidence type="ECO:0000256" key="4">
    <source>
        <dbReference type="ARBA" id="ARBA00004406"/>
    </source>
</evidence>
<keyword evidence="13" id="KW-0472">Membrane</keyword>
<protein>
    <recommendedName>
        <fullName evidence="18">Cytochrome P450</fullName>
    </recommendedName>
</protein>
<dbReference type="PRINTS" id="PR00465">
    <property type="entry name" value="EP450IV"/>
</dbReference>
<evidence type="ECO:0000256" key="2">
    <source>
        <dbReference type="ARBA" id="ARBA00003690"/>
    </source>
</evidence>
<accession>A0A1B0DG95</accession>
<dbReference type="PROSITE" id="PS00086">
    <property type="entry name" value="CYTOCHROME_P450"/>
    <property type="match status" value="1"/>
</dbReference>
<dbReference type="GO" id="GO:0005506">
    <property type="term" value="F:iron ion binding"/>
    <property type="evidence" value="ECO:0007669"/>
    <property type="project" value="InterPro"/>
</dbReference>
<evidence type="ECO:0000256" key="7">
    <source>
        <dbReference type="ARBA" id="ARBA00022723"/>
    </source>
</evidence>
<evidence type="ECO:0008006" key="18">
    <source>
        <dbReference type="Google" id="ProtNLM"/>
    </source>
</evidence>
<dbReference type="VEuPathDB" id="VectorBase:PPAPM1_011884"/>